<dbReference type="AlphaFoldDB" id="A0A9X1UE32"/>
<proteinExistence type="predicted"/>
<comment type="caution">
    <text evidence="1">The sequence shown here is derived from an EMBL/GenBank/DDBJ whole genome shotgun (WGS) entry which is preliminary data.</text>
</comment>
<accession>A0A9X1UE32</accession>
<gene>
    <name evidence="1" type="ORF">K8344_13955</name>
</gene>
<dbReference type="RefSeq" id="WP_237609287.1">
    <property type="nucleotide sequence ID" value="NZ_JAIRBB010000056.1"/>
</dbReference>
<dbReference type="EMBL" id="JAIRBB010000056">
    <property type="protein sequence ID" value="MCG2432226.1"/>
    <property type="molecule type" value="Genomic_DNA"/>
</dbReference>
<dbReference type="Proteomes" id="UP001139462">
    <property type="component" value="Unassembled WGS sequence"/>
</dbReference>
<sequence>MRIPLTFLFISALLTFNSCCIGVKEDYLGNNIYLSEYDNVDRRILYQNESCATSGIEIVPITVNEISHNSNWIIAKSGNKNGNENVKYWVIKNNYKNIPDAETVKKNTTEFDDAYLFEYYLKNNDIKLPLEKKIANKTVGNNV</sequence>
<organism evidence="1 2">
    <name type="scientific">Aequorivita xiaoshiensis</name>
    <dbReference type="NCBI Taxonomy" id="2874476"/>
    <lineage>
        <taxon>Bacteria</taxon>
        <taxon>Pseudomonadati</taxon>
        <taxon>Bacteroidota</taxon>
        <taxon>Flavobacteriia</taxon>
        <taxon>Flavobacteriales</taxon>
        <taxon>Flavobacteriaceae</taxon>
        <taxon>Aequorivita</taxon>
    </lineage>
</organism>
<evidence type="ECO:0000313" key="1">
    <source>
        <dbReference type="EMBL" id="MCG2432226.1"/>
    </source>
</evidence>
<protein>
    <submittedName>
        <fullName evidence="1">Uncharacterized protein</fullName>
    </submittedName>
</protein>
<evidence type="ECO:0000313" key="2">
    <source>
        <dbReference type="Proteomes" id="UP001139462"/>
    </source>
</evidence>
<keyword evidence="2" id="KW-1185">Reference proteome</keyword>
<reference evidence="1" key="1">
    <citation type="submission" date="2021-09" db="EMBL/GenBank/DDBJ databases">
        <title>Genome of Aequorivita sp. strain F64183.</title>
        <authorList>
            <person name="Wang Y."/>
        </authorList>
    </citation>
    <scope>NUCLEOTIDE SEQUENCE</scope>
    <source>
        <strain evidence="1">F64183</strain>
    </source>
</reference>
<name>A0A9X1UE32_9FLAO</name>